<dbReference type="PANTHER" id="PTHR11108:SF1">
    <property type="entry name" value="FERROCHELATASE, MITOCHONDRIAL"/>
    <property type="match status" value="1"/>
</dbReference>
<evidence type="ECO:0000256" key="6">
    <source>
        <dbReference type="ARBA" id="ARBA00024536"/>
    </source>
</evidence>
<organism evidence="9 10">
    <name type="scientific">Gemmata palustris</name>
    <dbReference type="NCBI Taxonomy" id="2822762"/>
    <lineage>
        <taxon>Bacteria</taxon>
        <taxon>Pseudomonadati</taxon>
        <taxon>Planctomycetota</taxon>
        <taxon>Planctomycetia</taxon>
        <taxon>Gemmatales</taxon>
        <taxon>Gemmataceae</taxon>
        <taxon>Gemmata</taxon>
    </lineage>
</organism>
<dbReference type="SUPFAM" id="SSF53800">
    <property type="entry name" value="Chelatase"/>
    <property type="match status" value="1"/>
</dbReference>
<evidence type="ECO:0000256" key="5">
    <source>
        <dbReference type="ARBA" id="ARBA00023244"/>
    </source>
</evidence>
<gene>
    <name evidence="7 9" type="primary">hemH</name>
    <name evidence="9" type="ORF">J8F10_20805</name>
</gene>
<evidence type="ECO:0000256" key="1">
    <source>
        <dbReference type="ARBA" id="ARBA00007718"/>
    </source>
</evidence>
<dbReference type="PANTHER" id="PTHR11108">
    <property type="entry name" value="FERROCHELATASE"/>
    <property type="match status" value="1"/>
</dbReference>
<dbReference type="Proteomes" id="UP000676565">
    <property type="component" value="Unassembled WGS sequence"/>
</dbReference>
<keyword evidence="10" id="KW-1185">Reference proteome</keyword>
<keyword evidence="7 8" id="KW-0963">Cytoplasm</keyword>
<dbReference type="EMBL" id="JAGKQQ010000001">
    <property type="protein sequence ID" value="MBP3957698.1"/>
    <property type="molecule type" value="Genomic_DNA"/>
</dbReference>
<dbReference type="EC" id="4.98.1.1" evidence="7 8"/>
<keyword evidence="5 7" id="KW-0627">Porphyrin biosynthesis</keyword>
<dbReference type="PROSITE" id="PS00534">
    <property type="entry name" value="FERROCHELATASE"/>
    <property type="match status" value="1"/>
</dbReference>
<evidence type="ECO:0000256" key="3">
    <source>
        <dbReference type="ARBA" id="ARBA00023133"/>
    </source>
</evidence>
<comment type="function">
    <text evidence="7 8">Catalyzes the ferrous insertion into protoporphyrin IX.</text>
</comment>
<dbReference type="RefSeq" id="WP_210657008.1">
    <property type="nucleotide sequence ID" value="NZ_JAGKQQ010000001.1"/>
</dbReference>
<name>A0ABS5BVJ4_9BACT</name>
<protein>
    <recommendedName>
        <fullName evidence="7 8">Ferrochelatase</fullName>
        <ecNumber evidence="7 8">4.98.1.1</ecNumber>
    </recommendedName>
    <alternativeName>
        <fullName evidence="7">Heme synthase</fullName>
    </alternativeName>
    <alternativeName>
        <fullName evidence="7">Protoheme ferro-lyase</fullName>
    </alternativeName>
</protein>
<dbReference type="InterPro" id="IPR019772">
    <property type="entry name" value="Ferrochelatase_AS"/>
</dbReference>
<dbReference type="Pfam" id="PF00762">
    <property type="entry name" value="Ferrochelatase"/>
    <property type="match status" value="1"/>
</dbReference>
<reference evidence="9 10" key="1">
    <citation type="submission" date="2021-04" db="EMBL/GenBank/DDBJ databases">
        <authorList>
            <person name="Ivanova A."/>
        </authorList>
    </citation>
    <scope>NUCLEOTIDE SEQUENCE [LARGE SCALE GENOMIC DNA]</scope>
    <source>
        <strain evidence="9 10">G18</strain>
    </source>
</reference>
<dbReference type="InterPro" id="IPR001015">
    <property type="entry name" value="Ferrochelatase"/>
</dbReference>
<comment type="pathway">
    <text evidence="7 8">Porphyrin-containing compound metabolism; protoheme biosynthesis; protoheme from protoporphyrin-IX: step 1/1.</text>
</comment>
<keyword evidence="4 7" id="KW-0456">Lyase</keyword>
<evidence type="ECO:0000256" key="2">
    <source>
        <dbReference type="ARBA" id="ARBA00023004"/>
    </source>
</evidence>
<dbReference type="NCBIfam" id="TIGR00109">
    <property type="entry name" value="hemH"/>
    <property type="match status" value="1"/>
</dbReference>
<comment type="subcellular location">
    <subcellularLocation>
        <location evidence="7 8">Cytoplasm</location>
    </subcellularLocation>
</comment>
<sequence length="322" mass="36758">MTGLVLIQLGTPDRPTYGGLLPYLRQFLSDRRVIEVPRAIWLPLLYLRILPFRSGASAEKYRRIWDEKTGSPLLHYTVRQTELLQAHFPNNPVRFGMIVGNPPLRDTIKQMVDSGVDKIIALPMFPQYSATSFASATDSLFTALTKVRRVPAVRVVPPYYDRPGYLDALEAVVRDDLAKLPWEPEHFVISFHGIPQKYAQRGDPYATHVVRTTQALVKRMGWARNRWTQTYQSRFGRSAWLKPYTDDVLTDLAKKGTKRVYVALPGFTADCLETLDEIGNESREIFEHAGGEHLKNGTCLNDHPKWIEGMARILRDEGHGWL</sequence>
<accession>A0ABS5BVJ4</accession>
<proteinExistence type="inferred from homology"/>
<dbReference type="InterPro" id="IPR033659">
    <property type="entry name" value="Ferrochelatase_N"/>
</dbReference>
<comment type="caution">
    <text evidence="9">The sequence shown here is derived from an EMBL/GenBank/DDBJ whole genome shotgun (WGS) entry which is preliminary data.</text>
</comment>
<dbReference type="CDD" id="cd03411">
    <property type="entry name" value="Ferrochelatase_N"/>
    <property type="match status" value="1"/>
</dbReference>
<feature type="binding site" evidence="7">
    <location>
        <position position="273"/>
    </location>
    <ligand>
        <name>Fe(2+)</name>
        <dbReference type="ChEBI" id="CHEBI:29033"/>
    </ligand>
</feature>
<comment type="catalytic activity">
    <reaction evidence="6">
        <text>Fe-coproporphyrin III + 2 H(+) = coproporphyrin III + Fe(2+)</text>
        <dbReference type="Rhea" id="RHEA:49572"/>
        <dbReference type="ChEBI" id="CHEBI:15378"/>
        <dbReference type="ChEBI" id="CHEBI:29033"/>
        <dbReference type="ChEBI" id="CHEBI:68438"/>
        <dbReference type="ChEBI" id="CHEBI:131725"/>
        <dbReference type="EC" id="4.99.1.9"/>
    </reaction>
    <physiologicalReaction direction="right-to-left" evidence="6">
        <dbReference type="Rhea" id="RHEA:49574"/>
    </physiologicalReaction>
</comment>
<comment type="similarity">
    <text evidence="1 7 8">Belongs to the ferrochelatase family.</text>
</comment>
<evidence type="ECO:0000256" key="7">
    <source>
        <dbReference type="HAMAP-Rule" id="MF_00323"/>
    </source>
</evidence>
<dbReference type="GO" id="GO:0016829">
    <property type="term" value="F:lyase activity"/>
    <property type="evidence" value="ECO:0007669"/>
    <property type="project" value="UniProtKB-KW"/>
</dbReference>
<keyword evidence="2 7" id="KW-0408">Iron</keyword>
<dbReference type="HAMAP" id="MF_00323">
    <property type="entry name" value="Ferrochelatase"/>
    <property type="match status" value="1"/>
</dbReference>
<dbReference type="Gene3D" id="3.40.50.1400">
    <property type="match status" value="2"/>
</dbReference>
<keyword evidence="3 7" id="KW-0350">Heme biosynthesis</keyword>
<dbReference type="CDD" id="cd00419">
    <property type="entry name" value="Ferrochelatase_C"/>
    <property type="match status" value="1"/>
</dbReference>
<evidence type="ECO:0000256" key="4">
    <source>
        <dbReference type="ARBA" id="ARBA00023239"/>
    </source>
</evidence>
<comment type="catalytic activity">
    <reaction evidence="7 8">
        <text>heme b + 2 H(+) = protoporphyrin IX + Fe(2+)</text>
        <dbReference type="Rhea" id="RHEA:22584"/>
        <dbReference type="ChEBI" id="CHEBI:15378"/>
        <dbReference type="ChEBI" id="CHEBI:29033"/>
        <dbReference type="ChEBI" id="CHEBI:57306"/>
        <dbReference type="ChEBI" id="CHEBI:60344"/>
        <dbReference type="EC" id="4.98.1.1"/>
    </reaction>
</comment>
<evidence type="ECO:0000313" key="9">
    <source>
        <dbReference type="EMBL" id="MBP3957698.1"/>
    </source>
</evidence>
<evidence type="ECO:0000313" key="10">
    <source>
        <dbReference type="Proteomes" id="UP000676565"/>
    </source>
</evidence>
<keyword evidence="7" id="KW-0479">Metal-binding</keyword>
<dbReference type="InterPro" id="IPR033644">
    <property type="entry name" value="Ferrochelatase_C"/>
</dbReference>
<evidence type="ECO:0000256" key="8">
    <source>
        <dbReference type="RuleBase" id="RU000607"/>
    </source>
</evidence>
<feature type="binding site" evidence="7">
    <location>
        <position position="192"/>
    </location>
    <ligand>
        <name>Fe(2+)</name>
        <dbReference type="ChEBI" id="CHEBI:29033"/>
    </ligand>
</feature>